<dbReference type="InterPro" id="IPR033371">
    <property type="entry name" value="ARGLU1"/>
</dbReference>
<organism evidence="2 3">
    <name type="scientific">Heterorhabditis bacteriophora</name>
    <name type="common">Entomopathogenic nematode worm</name>
    <dbReference type="NCBI Taxonomy" id="37862"/>
    <lineage>
        <taxon>Eukaryota</taxon>
        <taxon>Metazoa</taxon>
        <taxon>Ecdysozoa</taxon>
        <taxon>Nematoda</taxon>
        <taxon>Chromadorea</taxon>
        <taxon>Rhabditida</taxon>
        <taxon>Rhabditina</taxon>
        <taxon>Rhabditomorpha</taxon>
        <taxon>Strongyloidea</taxon>
        <taxon>Heterorhabditidae</taxon>
        <taxon>Heterorhabditis</taxon>
    </lineage>
</organism>
<proteinExistence type="predicted"/>
<feature type="coiled-coil region" evidence="1">
    <location>
        <begin position="117"/>
        <end position="186"/>
    </location>
</feature>
<dbReference type="GO" id="GO:0045296">
    <property type="term" value="F:cadherin binding"/>
    <property type="evidence" value="ECO:0007669"/>
    <property type="project" value="TreeGrafter"/>
</dbReference>
<evidence type="ECO:0000256" key="1">
    <source>
        <dbReference type="SAM" id="Coils"/>
    </source>
</evidence>
<dbReference type="Pfam" id="PF15346">
    <property type="entry name" value="ARGLU"/>
    <property type="match status" value="1"/>
</dbReference>
<dbReference type="WBParaSite" id="Hba_12357">
    <property type="protein sequence ID" value="Hba_12357"/>
    <property type="gene ID" value="Hba_12357"/>
</dbReference>
<dbReference type="PANTHER" id="PTHR31711:SF1">
    <property type="entry name" value="ARGININE AND GLUTAMATE-RICH PROTEIN 1"/>
    <property type="match status" value="1"/>
</dbReference>
<evidence type="ECO:0000313" key="3">
    <source>
        <dbReference type="WBParaSite" id="Hba_12357"/>
    </source>
</evidence>
<dbReference type="GO" id="GO:0005654">
    <property type="term" value="C:nucleoplasm"/>
    <property type="evidence" value="ECO:0007669"/>
    <property type="project" value="TreeGrafter"/>
</dbReference>
<reference evidence="3" key="1">
    <citation type="submission" date="2016-11" db="UniProtKB">
        <authorList>
            <consortium name="WormBaseParasite"/>
        </authorList>
    </citation>
    <scope>IDENTIFICATION</scope>
</reference>
<evidence type="ECO:0000313" key="2">
    <source>
        <dbReference type="Proteomes" id="UP000095283"/>
    </source>
</evidence>
<dbReference type="Proteomes" id="UP000095283">
    <property type="component" value="Unplaced"/>
</dbReference>
<keyword evidence="1" id="KW-0175">Coiled coil</keyword>
<dbReference type="GO" id="GO:0005739">
    <property type="term" value="C:mitochondrion"/>
    <property type="evidence" value="ECO:0007669"/>
    <property type="project" value="TreeGrafter"/>
</dbReference>
<accession>A0A1I7X4P1</accession>
<dbReference type="PANTHER" id="PTHR31711">
    <property type="entry name" value="ARGININE AND GLUTAMATE-RICH PROTEIN 1"/>
    <property type="match status" value="1"/>
</dbReference>
<sequence>MVQGGFKKHACINIAKYYAIYANLTALEIRIRSFGATCMKNGSPGISREVNRELSGSFDSANLSETARKWLEERIAEQVISRVDRLEAAMIERQANMRTETEQRLRAQIEAEMAEEVAACRRREEESQSRCKSLEEELRKKIIEAEESEKKYNEERLAMLAQRSQLERERLELQKERDALQKNEQHTILNKGGAARAPIKLKFGFGK</sequence>
<name>A0A1I7X4P1_HETBA</name>
<protein>
    <submittedName>
        <fullName evidence="3">KfrA_N domain-containing protein</fullName>
    </submittedName>
</protein>
<keyword evidence="2" id="KW-1185">Reference proteome</keyword>
<dbReference type="AlphaFoldDB" id="A0A1I7X4P1"/>